<dbReference type="EMBL" id="JAFBCL010000001">
    <property type="protein sequence ID" value="MBM7812298.1"/>
    <property type="molecule type" value="Genomic_DNA"/>
</dbReference>
<dbReference type="InterPro" id="IPR017871">
    <property type="entry name" value="ABC_transporter-like_CS"/>
</dbReference>
<dbReference type="Gene3D" id="3.40.50.300">
    <property type="entry name" value="P-loop containing nucleotide triphosphate hydrolases"/>
    <property type="match status" value="1"/>
</dbReference>
<dbReference type="InterPro" id="IPR030679">
    <property type="entry name" value="ABC_ATPase_HisP-typ"/>
</dbReference>
<dbReference type="InterPro" id="IPR050086">
    <property type="entry name" value="MetN_ABC_transporter-like"/>
</dbReference>
<keyword evidence="2" id="KW-0547">Nucleotide-binding</keyword>
<dbReference type="GO" id="GO:0005524">
    <property type="term" value="F:ATP binding"/>
    <property type="evidence" value="ECO:0007669"/>
    <property type="project" value="UniProtKB-KW"/>
</dbReference>
<proteinExistence type="predicted"/>
<keyword evidence="6" id="KW-1185">Reference proteome</keyword>
<accession>A0ABS2S7S4</accession>
<protein>
    <submittedName>
        <fullName evidence="5">Polar amino acid transport system ATP-binding protein</fullName>
    </submittedName>
</protein>
<organism evidence="5 6">
    <name type="scientific">Saccharothrix algeriensis</name>
    <dbReference type="NCBI Taxonomy" id="173560"/>
    <lineage>
        <taxon>Bacteria</taxon>
        <taxon>Bacillati</taxon>
        <taxon>Actinomycetota</taxon>
        <taxon>Actinomycetes</taxon>
        <taxon>Pseudonocardiales</taxon>
        <taxon>Pseudonocardiaceae</taxon>
        <taxon>Saccharothrix</taxon>
    </lineage>
</organism>
<evidence type="ECO:0000313" key="6">
    <source>
        <dbReference type="Proteomes" id="UP001195724"/>
    </source>
</evidence>
<dbReference type="Proteomes" id="UP001195724">
    <property type="component" value="Unassembled WGS sequence"/>
</dbReference>
<dbReference type="RefSeq" id="WP_204843081.1">
    <property type="nucleotide sequence ID" value="NZ_JAFBCL010000001.1"/>
</dbReference>
<dbReference type="PROSITE" id="PS50893">
    <property type="entry name" value="ABC_TRANSPORTER_2"/>
    <property type="match status" value="1"/>
</dbReference>
<name>A0ABS2S7S4_9PSEU</name>
<dbReference type="InterPro" id="IPR003439">
    <property type="entry name" value="ABC_transporter-like_ATP-bd"/>
</dbReference>
<dbReference type="SMART" id="SM00382">
    <property type="entry name" value="AAA"/>
    <property type="match status" value="1"/>
</dbReference>
<keyword evidence="1" id="KW-0813">Transport</keyword>
<dbReference type="PIRSF" id="PIRSF039085">
    <property type="entry name" value="ABC_ATPase_HisP"/>
    <property type="match status" value="1"/>
</dbReference>
<dbReference type="Pfam" id="PF00005">
    <property type="entry name" value="ABC_tran"/>
    <property type="match status" value="1"/>
</dbReference>
<dbReference type="PROSITE" id="PS00211">
    <property type="entry name" value="ABC_TRANSPORTER_1"/>
    <property type="match status" value="1"/>
</dbReference>
<feature type="domain" description="ABC transporter" evidence="4">
    <location>
        <begin position="13"/>
        <end position="247"/>
    </location>
</feature>
<evidence type="ECO:0000313" key="5">
    <source>
        <dbReference type="EMBL" id="MBM7812298.1"/>
    </source>
</evidence>
<dbReference type="InterPro" id="IPR027417">
    <property type="entry name" value="P-loop_NTPase"/>
</dbReference>
<dbReference type="InterPro" id="IPR003593">
    <property type="entry name" value="AAA+_ATPase"/>
</dbReference>
<sequence>MTAVPEVPDDLAVRITGLKKSFGALEVLKGIDVSVRRGDVVCVIGPSGSGKSTLLRCVNLLEEPTDGRITVNGVELTDPDVDIDRARTGIGMVFQGFNLFSHLNVLNNLTVAQRKVLKRPPEEAQRIALRNLERVGLSEKANAMPAQLSGGQQQRVAIARALSMDPSVMLFDEPTSALDPELVGDVLGVMRQLADEGMTMLVVTHEMQFAREVADRVLFMDGGYVVEEGPAAQVIGEPRHERTRSFLARVLDPTHQGPAA</sequence>
<reference evidence="5 6" key="1">
    <citation type="submission" date="2021-01" db="EMBL/GenBank/DDBJ databases">
        <title>Sequencing the genomes of 1000 actinobacteria strains.</title>
        <authorList>
            <person name="Klenk H.-P."/>
        </authorList>
    </citation>
    <scope>NUCLEOTIDE SEQUENCE [LARGE SCALE GENOMIC DNA]</scope>
    <source>
        <strain evidence="5 6">DSM 44581</strain>
    </source>
</reference>
<comment type="caution">
    <text evidence="5">The sequence shown here is derived from an EMBL/GenBank/DDBJ whole genome shotgun (WGS) entry which is preliminary data.</text>
</comment>
<dbReference type="PANTHER" id="PTHR43166">
    <property type="entry name" value="AMINO ACID IMPORT ATP-BINDING PROTEIN"/>
    <property type="match status" value="1"/>
</dbReference>
<evidence type="ECO:0000259" key="4">
    <source>
        <dbReference type="PROSITE" id="PS50893"/>
    </source>
</evidence>
<keyword evidence="3 5" id="KW-0067">ATP-binding</keyword>
<evidence type="ECO:0000256" key="3">
    <source>
        <dbReference type="ARBA" id="ARBA00022840"/>
    </source>
</evidence>
<dbReference type="PANTHER" id="PTHR43166:SF37">
    <property type="entry name" value="ARGININE TRANSPORT ATP-BINDING PROTEIN ARTM"/>
    <property type="match status" value="1"/>
</dbReference>
<gene>
    <name evidence="5" type="ORF">JOE68_003163</name>
</gene>
<evidence type="ECO:0000256" key="2">
    <source>
        <dbReference type="ARBA" id="ARBA00022741"/>
    </source>
</evidence>
<dbReference type="SUPFAM" id="SSF52540">
    <property type="entry name" value="P-loop containing nucleoside triphosphate hydrolases"/>
    <property type="match status" value="1"/>
</dbReference>
<evidence type="ECO:0000256" key="1">
    <source>
        <dbReference type="ARBA" id="ARBA00022448"/>
    </source>
</evidence>
<dbReference type="CDD" id="cd03262">
    <property type="entry name" value="ABC_HisP_GlnQ"/>
    <property type="match status" value="1"/>
</dbReference>